<keyword evidence="4" id="KW-1185">Reference proteome</keyword>
<dbReference type="SUPFAM" id="SSF88874">
    <property type="entry name" value="Receptor-binding domain of short tail fibre protein gp12"/>
    <property type="match status" value="1"/>
</dbReference>
<feature type="domain" description="Baseplate structural protein Gp10 C-terminal" evidence="2">
    <location>
        <begin position="237"/>
        <end position="349"/>
    </location>
</feature>
<comment type="caution">
    <text evidence="3">The sequence shown here is derived from an EMBL/GenBank/DDBJ whole genome shotgun (WGS) entry which is preliminary data.</text>
</comment>
<feature type="compositionally biased region" description="Polar residues" evidence="1">
    <location>
        <begin position="295"/>
        <end position="306"/>
    </location>
</feature>
<dbReference type="Pfam" id="PF21939">
    <property type="entry name" value="Gp10_C"/>
    <property type="match status" value="1"/>
</dbReference>
<dbReference type="CDD" id="cd22641">
    <property type="entry name" value="C24-like"/>
    <property type="match status" value="1"/>
</dbReference>
<evidence type="ECO:0000256" key="1">
    <source>
        <dbReference type="SAM" id="MobiDB-lite"/>
    </source>
</evidence>
<proteinExistence type="predicted"/>
<organism evidence="3 4">
    <name type="scientific">Aquimarina celericrescens</name>
    <dbReference type="NCBI Taxonomy" id="1964542"/>
    <lineage>
        <taxon>Bacteria</taxon>
        <taxon>Pseudomonadati</taxon>
        <taxon>Bacteroidota</taxon>
        <taxon>Flavobacteriia</taxon>
        <taxon>Flavobacteriales</taxon>
        <taxon>Flavobacteriaceae</taxon>
        <taxon>Aquimarina</taxon>
    </lineage>
</organism>
<dbReference type="Proteomes" id="UP001597344">
    <property type="component" value="Unassembled WGS sequence"/>
</dbReference>
<feature type="region of interest" description="Disordered" evidence="1">
    <location>
        <begin position="270"/>
        <end position="310"/>
    </location>
</feature>
<name>A0ABW5AXZ6_9FLAO</name>
<gene>
    <name evidence="3" type="ORF">ACFSJT_13935</name>
</gene>
<accession>A0ABW5AXZ6</accession>
<dbReference type="RefSeq" id="WP_378320902.1">
    <property type="nucleotide sequence ID" value="NZ_JBHUHY010000015.1"/>
</dbReference>
<evidence type="ECO:0000313" key="3">
    <source>
        <dbReference type="EMBL" id="MFD2187899.1"/>
    </source>
</evidence>
<protein>
    <recommendedName>
        <fullName evidence="2">Baseplate structural protein Gp10 C-terminal domain-containing protein</fullName>
    </recommendedName>
</protein>
<dbReference type="EMBL" id="JBHUHY010000015">
    <property type="protein sequence ID" value="MFD2187899.1"/>
    <property type="molecule type" value="Genomic_DNA"/>
</dbReference>
<sequence>MDINKRNRTELKQFFEQGDQPTEEQFGELIDAGINQADDGIAKVQGNPLAIQAEGESIGTQEVLDLFTSFNDDNPQWSLNLNPRVDIQEPSSSQSGLNIKDATGQSRLFIKSGQGNVGIGTLDPVSKLTIEGKNNPSLLSVIDTSQERTKILEVTKKEGVAIKGGLQVDGDLTANNISDSADLGSEGASNTKIATQKAIKTYIDTRLPKGLISMWSGKDIPSGWALCNGKDNTPDLSGKFIVGFDKDTTDYNEIGKSGGLEQVKLTTTQIPSHNHTGNTSQDGDHSHNIKHPASGNDSGNALSTLTMDGETHGTFNINTKPAGKHRHTFTTNKIGGDQPHENRPPYYVLAYIMKL</sequence>
<dbReference type="InterPro" id="IPR053827">
    <property type="entry name" value="Gp10_C"/>
</dbReference>
<evidence type="ECO:0000313" key="4">
    <source>
        <dbReference type="Proteomes" id="UP001597344"/>
    </source>
</evidence>
<reference evidence="4" key="1">
    <citation type="journal article" date="2019" name="Int. J. Syst. Evol. Microbiol.">
        <title>The Global Catalogue of Microorganisms (GCM) 10K type strain sequencing project: providing services to taxonomists for standard genome sequencing and annotation.</title>
        <authorList>
            <consortium name="The Broad Institute Genomics Platform"/>
            <consortium name="The Broad Institute Genome Sequencing Center for Infectious Disease"/>
            <person name="Wu L."/>
            <person name="Ma J."/>
        </authorList>
    </citation>
    <scope>NUCLEOTIDE SEQUENCE [LARGE SCALE GENOMIC DNA]</scope>
    <source>
        <strain evidence="4">DT92</strain>
    </source>
</reference>
<feature type="compositionally biased region" description="Polar residues" evidence="1">
    <location>
        <begin position="270"/>
        <end position="281"/>
    </location>
</feature>
<evidence type="ECO:0000259" key="2">
    <source>
        <dbReference type="Pfam" id="PF21939"/>
    </source>
</evidence>